<sequence>MPTAGLTKGPAPQTGRARANPTCQAQLVATSWRDDSQAERANAPSVDVLLASQRHARCMPGYVYPTSDFNLHAVLNEMEAQRQ</sequence>
<dbReference type="AlphaFoldDB" id="A0A9P3LM28"/>
<evidence type="ECO:0000256" key="1">
    <source>
        <dbReference type="SAM" id="MobiDB-lite"/>
    </source>
</evidence>
<reference evidence="2 3" key="1">
    <citation type="submission" date="2021-08" db="EMBL/GenBank/DDBJ databases">
        <title>Draft Genome Sequence of Phanerochaete sordida strain YK-624.</title>
        <authorList>
            <person name="Mori T."/>
            <person name="Dohra H."/>
            <person name="Suzuki T."/>
            <person name="Kawagishi H."/>
            <person name="Hirai H."/>
        </authorList>
    </citation>
    <scope>NUCLEOTIDE SEQUENCE [LARGE SCALE GENOMIC DNA]</scope>
    <source>
        <strain evidence="2 3">YK-624</strain>
    </source>
</reference>
<dbReference type="EMBL" id="BPQB01000135">
    <property type="protein sequence ID" value="GJF00137.1"/>
    <property type="molecule type" value="Genomic_DNA"/>
</dbReference>
<dbReference type="Proteomes" id="UP000703269">
    <property type="component" value="Unassembled WGS sequence"/>
</dbReference>
<proteinExistence type="predicted"/>
<accession>A0A9P3LM28</accession>
<organism evidence="2 3">
    <name type="scientific">Phanerochaete sordida</name>
    <dbReference type="NCBI Taxonomy" id="48140"/>
    <lineage>
        <taxon>Eukaryota</taxon>
        <taxon>Fungi</taxon>
        <taxon>Dikarya</taxon>
        <taxon>Basidiomycota</taxon>
        <taxon>Agaricomycotina</taxon>
        <taxon>Agaricomycetes</taxon>
        <taxon>Polyporales</taxon>
        <taxon>Phanerochaetaceae</taxon>
        <taxon>Phanerochaete</taxon>
    </lineage>
</organism>
<gene>
    <name evidence="2" type="ORF">PsYK624_164160</name>
</gene>
<comment type="caution">
    <text evidence="2">The sequence shown here is derived from an EMBL/GenBank/DDBJ whole genome shotgun (WGS) entry which is preliminary data.</text>
</comment>
<name>A0A9P3LM28_9APHY</name>
<feature type="region of interest" description="Disordered" evidence="1">
    <location>
        <begin position="1"/>
        <end position="22"/>
    </location>
</feature>
<evidence type="ECO:0000313" key="3">
    <source>
        <dbReference type="Proteomes" id="UP000703269"/>
    </source>
</evidence>
<evidence type="ECO:0000313" key="2">
    <source>
        <dbReference type="EMBL" id="GJF00137.1"/>
    </source>
</evidence>
<keyword evidence="3" id="KW-1185">Reference proteome</keyword>
<protein>
    <submittedName>
        <fullName evidence="2">Uncharacterized protein</fullName>
    </submittedName>
</protein>